<evidence type="ECO:0000313" key="2">
    <source>
        <dbReference type="Proteomes" id="UP001058974"/>
    </source>
</evidence>
<reference evidence="1 2" key="1">
    <citation type="journal article" date="2022" name="Nat. Genet.">
        <title>Improved pea reference genome and pan-genome highlight genomic features and evolutionary characteristics.</title>
        <authorList>
            <person name="Yang T."/>
            <person name="Liu R."/>
            <person name="Luo Y."/>
            <person name="Hu S."/>
            <person name="Wang D."/>
            <person name="Wang C."/>
            <person name="Pandey M.K."/>
            <person name="Ge S."/>
            <person name="Xu Q."/>
            <person name="Li N."/>
            <person name="Li G."/>
            <person name="Huang Y."/>
            <person name="Saxena R.K."/>
            <person name="Ji Y."/>
            <person name="Li M."/>
            <person name="Yan X."/>
            <person name="He Y."/>
            <person name="Liu Y."/>
            <person name="Wang X."/>
            <person name="Xiang C."/>
            <person name="Varshney R.K."/>
            <person name="Ding H."/>
            <person name="Gao S."/>
            <person name="Zong X."/>
        </authorList>
    </citation>
    <scope>NUCLEOTIDE SEQUENCE [LARGE SCALE GENOMIC DNA]</scope>
    <source>
        <strain evidence="1 2">cv. Zhongwan 6</strain>
    </source>
</reference>
<dbReference type="Gramene" id="Psat06G0000700-T1">
    <property type="protein sequence ID" value="KAI5392658.1"/>
    <property type="gene ID" value="KIW84_060007"/>
</dbReference>
<sequence length="109" mass="12479">MRWQARMKVIAHGHQREMSFEDGSWVMLNSDHVDRFQSLVRSIHQGLEPTEMDPLPFDSVDNHHLLLAIMDFKIVTSAGVSKRHGKSTNYLRSTTLGTRLALMEKCTSL</sequence>
<name>A0A9D4W054_PEA</name>
<proteinExistence type="predicted"/>
<dbReference type="Proteomes" id="UP001058974">
    <property type="component" value="Chromosome 6"/>
</dbReference>
<comment type="caution">
    <text evidence="1">The sequence shown here is derived from an EMBL/GenBank/DDBJ whole genome shotgun (WGS) entry which is preliminary data.</text>
</comment>
<organism evidence="1 2">
    <name type="scientific">Pisum sativum</name>
    <name type="common">Garden pea</name>
    <name type="synonym">Lathyrus oleraceus</name>
    <dbReference type="NCBI Taxonomy" id="3888"/>
    <lineage>
        <taxon>Eukaryota</taxon>
        <taxon>Viridiplantae</taxon>
        <taxon>Streptophyta</taxon>
        <taxon>Embryophyta</taxon>
        <taxon>Tracheophyta</taxon>
        <taxon>Spermatophyta</taxon>
        <taxon>Magnoliopsida</taxon>
        <taxon>eudicotyledons</taxon>
        <taxon>Gunneridae</taxon>
        <taxon>Pentapetalae</taxon>
        <taxon>rosids</taxon>
        <taxon>fabids</taxon>
        <taxon>Fabales</taxon>
        <taxon>Fabaceae</taxon>
        <taxon>Papilionoideae</taxon>
        <taxon>50 kb inversion clade</taxon>
        <taxon>NPAAA clade</taxon>
        <taxon>Hologalegina</taxon>
        <taxon>IRL clade</taxon>
        <taxon>Fabeae</taxon>
        <taxon>Lathyrus</taxon>
    </lineage>
</organism>
<protein>
    <submittedName>
        <fullName evidence="1">Uncharacterized protein</fullName>
    </submittedName>
</protein>
<dbReference type="EMBL" id="JAMSHJ010000006">
    <property type="protein sequence ID" value="KAI5392658.1"/>
    <property type="molecule type" value="Genomic_DNA"/>
</dbReference>
<evidence type="ECO:0000313" key="1">
    <source>
        <dbReference type="EMBL" id="KAI5392658.1"/>
    </source>
</evidence>
<accession>A0A9D4W054</accession>
<gene>
    <name evidence="1" type="ORF">KIW84_060007</name>
</gene>
<dbReference type="AlphaFoldDB" id="A0A9D4W054"/>
<keyword evidence="2" id="KW-1185">Reference proteome</keyword>